<dbReference type="InterPro" id="IPR023366">
    <property type="entry name" value="ATP_synth_asu-like_sf"/>
</dbReference>
<gene>
    <name evidence="1" type="ORF">GRI97_12345</name>
</gene>
<proteinExistence type="predicted"/>
<comment type="caution">
    <text evidence="1">The sequence shown here is derived from an EMBL/GenBank/DDBJ whole genome shotgun (WGS) entry which is preliminary data.</text>
</comment>
<dbReference type="Gene3D" id="2.40.30.20">
    <property type="match status" value="1"/>
</dbReference>
<keyword evidence="2" id="KW-1185">Reference proteome</keyword>
<organism evidence="1 2">
    <name type="scientific">Croceibacterium xixiisoli</name>
    <dbReference type="NCBI Taxonomy" id="1476466"/>
    <lineage>
        <taxon>Bacteria</taxon>
        <taxon>Pseudomonadati</taxon>
        <taxon>Pseudomonadota</taxon>
        <taxon>Alphaproteobacteria</taxon>
        <taxon>Sphingomonadales</taxon>
        <taxon>Erythrobacteraceae</taxon>
        <taxon>Croceibacterium</taxon>
    </lineage>
</organism>
<dbReference type="EMBL" id="WTYJ01000002">
    <property type="protein sequence ID" value="MXO99779.1"/>
    <property type="molecule type" value="Genomic_DNA"/>
</dbReference>
<dbReference type="Proteomes" id="UP000469430">
    <property type="component" value="Unassembled WGS sequence"/>
</dbReference>
<protein>
    <submittedName>
        <fullName evidence="1">Uncharacterized protein</fullName>
    </submittedName>
</protein>
<evidence type="ECO:0000313" key="2">
    <source>
        <dbReference type="Proteomes" id="UP000469430"/>
    </source>
</evidence>
<reference evidence="1 2" key="1">
    <citation type="submission" date="2019-12" db="EMBL/GenBank/DDBJ databases">
        <title>Genomic-based taxomic classification of the family Erythrobacteraceae.</title>
        <authorList>
            <person name="Xu L."/>
        </authorList>
    </citation>
    <scope>NUCLEOTIDE SEQUENCE [LARGE SCALE GENOMIC DNA]</scope>
    <source>
        <strain evidence="1 2">S36</strain>
    </source>
</reference>
<name>A0A6I4TX74_9SPHN</name>
<evidence type="ECO:0000313" key="1">
    <source>
        <dbReference type="EMBL" id="MXO99779.1"/>
    </source>
</evidence>
<dbReference type="AlphaFoldDB" id="A0A6I4TX74"/>
<dbReference type="RefSeq" id="WP_161391471.1">
    <property type="nucleotide sequence ID" value="NZ_JBHSCP010000001.1"/>
</dbReference>
<sequence length="868" mass="93162">MPNDFRTDMNSSLAIAAPLDCSLWPDKGPMPDFFGTTVTNPGCPTTVDCYGRVKDAVPGEALFYGARRVENLLRFSEHLSYVGGGGWQVNAGAAIVPVTDSRRPGSDGGMTCWKLSRFTSANSVIRQIAGIRRMGRPAGLDLLQPVPHAAAVNIRRSTTNIVNTAELRVYTLGGATHATSVVNISDTLQTFAVIFTPAAPKRITGFSWASGTLTVTVPAHGLSNTTVVRLSGNLPVSFDIEAAITLVDANTFTMPLASNPGTSTSFGWMQQSYYFGIAADSFGATGLGDVEIEYPYVSEIEGYPQGTICEYVPRNRIPADKYWYGAGVDGVRYYNTAAAYRFDPATGAVARNLGPKLSTTRGITLYTQTQSLIPRKFAELLSDWGKSVPGLGLVDAVSRSPMGGLEASRIIEGTETGRHYAQLPAGVLTASNTANGFFSSLTAYLATPGGTAGRDWACISFVDRAGVEQHAYVNLATGESGSSSSGVRNVHLEPLATIDGLPYWRVHVQVTTGTGSNAPVIRIGLASANNSNSYAGGGSRYLVCWGVAFVGGNIQRPIAAPYGRQHHETNAILAGAALQYETRGILGYGNITVATTFTPYYKSRQVDKFDYAGAVYLRAESPQMISSATPGVLLPVPMERFGIVIRPNASPGLPVNELWAFDHYNGDPNAFYMFKEGGYYNIGDTVISTDTLPNMANTRYMYTVTSVTGPAGTEPVWPIPGVTLPSAPVTSGGVTFQCIHNNGIRGIWEPYNGAVFLPPNDFMAEIRLAFFIGKDDYGVAMNGVLGEKQTYPQPVNPIYRYDMRAPIRTLVVGQLGHTLGVDLQSQTPYIGADGSALMPRHTSFTKNLYVWTEEAEPTSLIQMTSQQM</sequence>
<accession>A0A6I4TX74</accession>